<evidence type="ECO:0000259" key="1">
    <source>
        <dbReference type="SMART" id="SM00460"/>
    </source>
</evidence>
<dbReference type="Pfam" id="PF01841">
    <property type="entry name" value="Transglut_core"/>
    <property type="match status" value="1"/>
</dbReference>
<name>A0ABU3E3Z2_9FLAO</name>
<reference evidence="2 3" key="1">
    <citation type="submission" date="2023-09" db="EMBL/GenBank/DDBJ databases">
        <authorList>
            <person name="Rey-Velasco X."/>
        </authorList>
    </citation>
    <scope>NUCLEOTIDE SEQUENCE [LARGE SCALE GENOMIC DNA]</scope>
    <source>
        <strain evidence="2 3">F188</strain>
    </source>
</reference>
<dbReference type="Proteomes" id="UP001261624">
    <property type="component" value="Unassembled WGS sequence"/>
</dbReference>
<feature type="domain" description="Transglutaminase-like" evidence="1">
    <location>
        <begin position="171"/>
        <end position="236"/>
    </location>
</feature>
<keyword evidence="3" id="KW-1185">Reference proteome</keyword>
<evidence type="ECO:0000313" key="2">
    <source>
        <dbReference type="EMBL" id="MDT0690647.1"/>
    </source>
</evidence>
<proteinExistence type="predicted"/>
<dbReference type="PANTHER" id="PTHR33490">
    <property type="entry name" value="BLR5614 PROTEIN-RELATED"/>
    <property type="match status" value="1"/>
</dbReference>
<evidence type="ECO:0000313" key="3">
    <source>
        <dbReference type="Proteomes" id="UP001261624"/>
    </source>
</evidence>
<dbReference type="RefSeq" id="WP_311685401.1">
    <property type="nucleotide sequence ID" value="NZ_JAVRHM010000014.1"/>
</dbReference>
<dbReference type="SUPFAM" id="SSF54001">
    <property type="entry name" value="Cysteine proteinases"/>
    <property type="match status" value="1"/>
</dbReference>
<dbReference type="Gene3D" id="3.10.620.30">
    <property type="match status" value="1"/>
</dbReference>
<protein>
    <submittedName>
        <fullName evidence="2">Transglutaminase family protein</fullName>
    </submittedName>
</protein>
<dbReference type="EMBL" id="JAVRHM010000014">
    <property type="protein sequence ID" value="MDT0690647.1"/>
    <property type="molecule type" value="Genomic_DNA"/>
</dbReference>
<gene>
    <name evidence="2" type="ORF">RM549_12680</name>
</gene>
<organism evidence="2 3">
    <name type="scientific">Autumnicola patrickiae</name>
    <dbReference type="NCBI Taxonomy" id="3075591"/>
    <lineage>
        <taxon>Bacteria</taxon>
        <taxon>Pseudomonadati</taxon>
        <taxon>Bacteroidota</taxon>
        <taxon>Flavobacteriia</taxon>
        <taxon>Flavobacteriales</taxon>
        <taxon>Flavobacteriaceae</taxon>
        <taxon>Autumnicola</taxon>
    </lineage>
</organism>
<dbReference type="SMART" id="SM00460">
    <property type="entry name" value="TGc"/>
    <property type="match status" value="1"/>
</dbReference>
<sequence length="289" mass="33126">MEYIIKYKAQNTYEASANGALWQFLITPEDNDNQTLEYADFRNSLQVIVENSINGFGFKTYRIQPKQVFKEIEFEAEFKLSKEVVNPFETIPSTSDEDAYQLLETLEFKVEHEQFLRKTPLTSIPAELKNNFSFDLSLGIFENLQKLNAWIYNNFKFKADVTDVDSDLTAVLQNMKGVCQDFTHLFCALARENKIPTRYVSGYLHQGQGYEGDSQMHAWAESFIPGTGWVGFDPTNNLIAVENHIKVAHGKDYSDCPPIKGLVYTTGDNETTYTVEVSSEQQQQQQQQQ</sequence>
<comment type="caution">
    <text evidence="2">The sequence shown here is derived from an EMBL/GenBank/DDBJ whole genome shotgun (WGS) entry which is preliminary data.</text>
</comment>
<dbReference type="InterPro" id="IPR038765">
    <property type="entry name" value="Papain-like_cys_pep_sf"/>
</dbReference>
<accession>A0ABU3E3Z2</accession>
<dbReference type="PANTHER" id="PTHR33490:SF6">
    <property type="entry name" value="SLL1049 PROTEIN"/>
    <property type="match status" value="1"/>
</dbReference>
<dbReference type="InterPro" id="IPR002931">
    <property type="entry name" value="Transglutaminase-like"/>
</dbReference>